<dbReference type="AlphaFoldDB" id="A0A0F9IB71"/>
<comment type="caution">
    <text evidence="1">The sequence shown here is derived from an EMBL/GenBank/DDBJ whole genome shotgun (WGS) entry which is preliminary data.</text>
</comment>
<proteinExistence type="predicted"/>
<name>A0A0F9IB71_9ZZZZ</name>
<evidence type="ECO:0000313" key="1">
    <source>
        <dbReference type="EMBL" id="KKL84632.1"/>
    </source>
</evidence>
<dbReference type="EMBL" id="LAZR01021648">
    <property type="protein sequence ID" value="KKL84632.1"/>
    <property type="molecule type" value="Genomic_DNA"/>
</dbReference>
<gene>
    <name evidence="1" type="ORF">LCGC14_1962780</name>
</gene>
<sequence>MDHHFEVEDAKTHGVEKAVILYNLRHGFQRDNTEPVSISIAKLLPYMKTHKVKRLLRELEIEGVIDFAGGVL</sequence>
<reference evidence="1" key="1">
    <citation type="journal article" date="2015" name="Nature">
        <title>Complex archaea that bridge the gap between prokaryotes and eukaryotes.</title>
        <authorList>
            <person name="Spang A."/>
            <person name="Saw J.H."/>
            <person name="Jorgensen S.L."/>
            <person name="Zaremba-Niedzwiedzka K."/>
            <person name="Martijn J."/>
            <person name="Lind A.E."/>
            <person name="van Eijk R."/>
            <person name="Schleper C."/>
            <person name="Guy L."/>
            <person name="Ettema T.J."/>
        </authorList>
    </citation>
    <scope>NUCLEOTIDE SEQUENCE</scope>
</reference>
<organism evidence="1">
    <name type="scientific">marine sediment metagenome</name>
    <dbReference type="NCBI Taxonomy" id="412755"/>
    <lineage>
        <taxon>unclassified sequences</taxon>
        <taxon>metagenomes</taxon>
        <taxon>ecological metagenomes</taxon>
    </lineage>
</organism>
<accession>A0A0F9IB71</accession>
<protein>
    <submittedName>
        <fullName evidence="1">Uncharacterized protein</fullName>
    </submittedName>
</protein>